<dbReference type="SUPFAM" id="SSF48403">
    <property type="entry name" value="Ankyrin repeat"/>
    <property type="match status" value="1"/>
</dbReference>
<evidence type="ECO:0000256" key="4">
    <source>
        <dbReference type="PROSITE-ProRule" id="PRU00175"/>
    </source>
</evidence>
<dbReference type="InterPro" id="IPR011993">
    <property type="entry name" value="PH-like_dom_sf"/>
</dbReference>
<feature type="region of interest" description="Disordered" evidence="5">
    <location>
        <begin position="326"/>
        <end position="355"/>
    </location>
</feature>
<evidence type="ECO:0000313" key="9">
    <source>
        <dbReference type="EMBL" id="VFT81087.1"/>
    </source>
</evidence>
<dbReference type="AlphaFoldDB" id="A0A485KCA0"/>
<reference evidence="9 10" key="1">
    <citation type="submission" date="2019-03" db="EMBL/GenBank/DDBJ databases">
        <authorList>
            <person name="Gaulin E."/>
            <person name="Dumas B."/>
        </authorList>
    </citation>
    <scope>NUCLEOTIDE SEQUENCE [LARGE SCALE GENOMIC DNA]</scope>
    <source>
        <strain evidence="9">CBS 568.67</strain>
    </source>
</reference>
<dbReference type="InterPro" id="IPR013083">
    <property type="entry name" value="Znf_RING/FYVE/PHD"/>
</dbReference>
<dbReference type="EMBL" id="VJMH01000845">
    <property type="protein sequence ID" value="KAF0714235.1"/>
    <property type="molecule type" value="Genomic_DNA"/>
</dbReference>
<gene>
    <name evidence="9" type="primary">Aste57867_3950</name>
    <name evidence="8" type="ORF">As57867_003939</name>
    <name evidence="9" type="ORF">ASTE57867_3950</name>
</gene>
<feature type="domain" description="RING-type" evidence="7">
    <location>
        <begin position="372"/>
        <end position="411"/>
    </location>
</feature>
<dbReference type="PANTHER" id="PTHR24171:SF9">
    <property type="entry name" value="ANKYRIN REPEAT DOMAIN-CONTAINING PROTEIN 39"/>
    <property type="match status" value="1"/>
</dbReference>
<protein>
    <submittedName>
        <fullName evidence="9">Aste57867_3950 protein</fullName>
    </submittedName>
</protein>
<dbReference type="PROSITE" id="PS50003">
    <property type="entry name" value="PH_DOMAIN"/>
    <property type="match status" value="1"/>
</dbReference>
<keyword evidence="4" id="KW-0479">Metal-binding</keyword>
<evidence type="ECO:0000259" key="6">
    <source>
        <dbReference type="PROSITE" id="PS50003"/>
    </source>
</evidence>
<keyword evidence="4" id="KW-0863">Zinc-finger</keyword>
<dbReference type="Pfam" id="PF00023">
    <property type="entry name" value="Ank"/>
    <property type="match status" value="1"/>
</dbReference>
<evidence type="ECO:0000256" key="5">
    <source>
        <dbReference type="SAM" id="MobiDB-lite"/>
    </source>
</evidence>
<dbReference type="SMART" id="SM00248">
    <property type="entry name" value="ANK"/>
    <property type="match status" value="3"/>
</dbReference>
<feature type="domain" description="PH" evidence="6">
    <location>
        <begin position="145"/>
        <end position="282"/>
    </location>
</feature>
<dbReference type="Pfam" id="PF13920">
    <property type="entry name" value="zf-C3HC4_3"/>
    <property type="match status" value="1"/>
</dbReference>
<keyword evidence="2 3" id="KW-0040">ANK repeat</keyword>
<name>A0A485KCA0_9STRA</name>
<dbReference type="Gene3D" id="2.30.29.30">
    <property type="entry name" value="Pleckstrin-homology domain (PH domain)/Phosphotyrosine-binding domain (PTB)"/>
    <property type="match status" value="1"/>
</dbReference>
<dbReference type="InterPro" id="IPR001841">
    <property type="entry name" value="Znf_RING"/>
</dbReference>
<accession>A0A485KCA0</accession>
<sequence>MGASESTVPPPPPPHVSGDLLWKAADAGDVNKVRAILEHPAVHEIINYVHPKFGTTPLMAAAACGKHKLVALLVNAGAALSAKDTHFGNTALHLAAYKNKVGVLEKLLQANGCDAHVWNREGFSPLDAARLRGHREAVNVFVRHLALAKGWLFMKKGRSVLSAWKKRWCMIFECSHDHSALELAIYHHCDDVKPTKVLFLTASENATSPRSANNRTRHRTKHSFSFTSTTTFQVYGQESFSRSVAVRQVRHIPIFNASAFRFATETPEGREKWIELLGPLAFASAAIGDGHVGGAPVVSYEDEPILEPTSEPTPLLRHAYSSMTSQSSLSLHGGSMPSDERKSMTLPSAPPFDETMMMPPMMDKLNMDMTECIICMDKPRSAVSVPCGHLGACYDCLVAIQEKGAGCPMCRQKISAVVRVYTC</sequence>
<feature type="repeat" description="ANK" evidence="3">
    <location>
        <begin position="87"/>
        <end position="120"/>
    </location>
</feature>
<dbReference type="PROSITE" id="PS50088">
    <property type="entry name" value="ANK_REPEAT"/>
    <property type="match status" value="2"/>
</dbReference>
<dbReference type="Pfam" id="PF12796">
    <property type="entry name" value="Ank_2"/>
    <property type="match status" value="1"/>
</dbReference>
<keyword evidence="4" id="KW-0862">Zinc</keyword>
<dbReference type="SMART" id="SM00184">
    <property type="entry name" value="RING"/>
    <property type="match status" value="1"/>
</dbReference>
<evidence type="ECO:0000256" key="2">
    <source>
        <dbReference type="ARBA" id="ARBA00023043"/>
    </source>
</evidence>
<dbReference type="Gene3D" id="1.25.40.20">
    <property type="entry name" value="Ankyrin repeat-containing domain"/>
    <property type="match status" value="2"/>
</dbReference>
<evidence type="ECO:0000256" key="1">
    <source>
        <dbReference type="ARBA" id="ARBA00022737"/>
    </source>
</evidence>
<dbReference type="PROSITE" id="PS50297">
    <property type="entry name" value="ANK_REP_REGION"/>
    <property type="match status" value="2"/>
</dbReference>
<dbReference type="EMBL" id="CAADRA010000845">
    <property type="protein sequence ID" value="VFT81087.1"/>
    <property type="molecule type" value="Genomic_DNA"/>
</dbReference>
<evidence type="ECO:0000313" key="10">
    <source>
        <dbReference type="Proteomes" id="UP000332933"/>
    </source>
</evidence>
<dbReference type="SMART" id="SM00233">
    <property type="entry name" value="PH"/>
    <property type="match status" value="1"/>
</dbReference>
<dbReference type="SUPFAM" id="SSF50729">
    <property type="entry name" value="PH domain-like"/>
    <property type="match status" value="1"/>
</dbReference>
<dbReference type="InterPro" id="IPR001849">
    <property type="entry name" value="PH_domain"/>
</dbReference>
<dbReference type="PROSITE" id="PS50089">
    <property type="entry name" value="ZF_RING_2"/>
    <property type="match status" value="1"/>
</dbReference>
<dbReference type="PANTHER" id="PTHR24171">
    <property type="entry name" value="ANKYRIN REPEAT DOMAIN-CONTAINING PROTEIN 39-RELATED"/>
    <property type="match status" value="1"/>
</dbReference>
<reference evidence="8" key="2">
    <citation type="submission" date="2019-06" db="EMBL/GenBank/DDBJ databases">
        <title>Genomics analysis of Aphanomyces spp. identifies a new class of oomycete effector associated with host adaptation.</title>
        <authorList>
            <person name="Gaulin E."/>
        </authorList>
    </citation>
    <scope>NUCLEOTIDE SEQUENCE</scope>
    <source>
        <strain evidence="8">CBS 578.67</strain>
    </source>
</reference>
<dbReference type="Gene3D" id="3.30.40.10">
    <property type="entry name" value="Zinc/RING finger domain, C3HC4 (zinc finger)"/>
    <property type="match status" value="1"/>
</dbReference>
<proteinExistence type="predicted"/>
<organism evidence="9 10">
    <name type="scientific">Aphanomyces stellatus</name>
    <dbReference type="NCBI Taxonomy" id="120398"/>
    <lineage>
        <taxon>Eukaryota</taxon>
        <taxon>Sar</taxon>
        <taxon>Stramenopiles</taxon>
        <taxon>Oomycota</taxon>
        <taxon>Saprolegniomycetes</taxon>
        <taxon>Saprolegniales</taxon>
        <taxon>Verrucalvaceae</taxon>
        <taxon>Aphanomyces</taxon>
    </lineage>
</organism>
<evidence type="ECO:0000313" key="8">
    <source>
        <dbReference type="EMBL" id="KAF0714235.1"/>
    </source>
</evidence>
<dbReference type="InterPro" id="IPR002110">
    <property type="entry name" value="Ankyrin_rpt"/>
</dbReference>
<dbReference type="GO" id="GO:0008270">
    <property type="term" value="F:zinc ion binding"/>
    <property type="evidence" value="ECO:0007669"/>
    <property type="project" value="UniProtKB-KW"/>
</dbReference>
<keyword evidence="1" id="KW-0677">Repeat</keyword>
<dbReference type="OrthoDB" id="74448at2759"/>
<evidence type="ECO:0000259" key="7">
    <source>
        <dbReference type="PROSITE" id="PS50089"/>
    </source>
</evidence>
<evidence type="ECO:0000256" key="3">
    <source>
        <dbReference type="PROSITE-ProRule" id="PRU00023"/>
    </source>
</evidence>
<keyword evidence="10" id="KW-1185">Reference proteome</keyword>
<dbReference type="InterPro" id="IPR036770">
    <property type="entry name" value="Ankyrin_rpt-contain_sf"/>
</dbReference>
<dbReference type="SUPFAM" id="SSF57850">
    <property type="entry name" value="RING/U-box"/>
    <property type="match status" value="1"/>
</dbReference>
<dbReference type="Proteomes" id="UP000332933">
    <property type="component" value="Unassembled WGS sequence"/>
</dbReference>
<feature type="repeat" description="ANK" evidence="3">
    <location>
        <begin position="53"/>
        <end position="85"/>
    </location>
</feature>